<evidence type="ECO:0000313" key="1">
    <source>
        <dbReference type="EMBL" id="SMH64748.1"/>
    </source>
</evidence>
<dbReference type="Proteomes" id="UP000193925">
    <property type="component" value="Chromosome AFERRI"/>
</dbReference>
<dbReference type="EMBL" id="LT841305">
    <property type="protein sequence ID" value="SMH64748.1"/>
    <property type="molecule type" value="Genomic_DNA"/>
</dbReference>
<protein>
    <submittedName>
        <fullName evidence="1">Uncharacterized protein</fullName>
    </submittedName>
</protein>
<evidence type="ECO:0000313" key="2">
    <source>
        <dbReference type="Proteomes" id="UP000193925"/>
    </source>
</evidence>
<name>A0ABY1MLT5_9PROT</name>
<gene>
    <name evidence="1" type="ORF">AFERRI_10782</name>
</gene>
<keyword evidence="2" id="KW-1185">Reference proteome</keyword>
<reference evidence="1 2" key="1">
    <citation type="submission" date="2017-03" db="EMBL/GenBank/DDBJ databases">
        <authorList>
            <person name="Regsiter A."/>
            <person name="William W."/>
        </authorList>
    </citation>
    <scope>NUCLEOTIDE SEQUENCE [LARGE SCALE GENOMIC DNA]</scope>
    <source>
        <strain evidence="1">PRJEB5721</strain>
    </source>
</reference>
<proteinExistence type="predicted"/>
<accession>A0ABY1MLT5</accession>
<organism evidence="1 2">
    <name type="scientific">Acidithiobacillus ferrivorans</name>
    <dbReference type="NCBI Taxonomy" id="160808"/>
    <lineage>
        <taxon>Bacteria</taxon>
        <taxon>Pseudomonadati</taxon>
        <taxon>Pseudomonadota</taxon>
        <taxon>Acidithiobacillia</taxon>
        <taxon>Acidithiobacillales</taxon>
        <taxon>Acidithiobacillaceae</taxon>
        <taxon>Acidithiobacillus</taxon>
    </lineage>
</organism>
<sequence>MTRFSHDYLLCSHGRTVQFLFGQFYAEITWLFGDQCKQNAPSTRGRNEILRSGN</sequence>